<dbReference type="InterPro" id="IPR002711">
    <property type="entry name" value="HNH"/>
</dbReference>
<proteinExistence type="inferred from homology"/>
<name>A0A0J6CBH3_9BACT</name>
<sequence>MPTIYKPKRQRLNEGKRKERMQIYNTARWRELRRIKFMNDPLCELCLKEGVATPADDVHHIQSFMIADDLAQRKEIAFDYNNLMSLCDKCHQRMHNGHRPR</sequence>
<dbReference type="CDD" id="cd00085">
    <property type="entry name" value="HNHc"/>
    <property type="match status" value="1"/>
</dbReference>
<dbReference type="Pfam" id="PF01844">
    <property type="entry name" value="HNH"/>
    <property type="match status" value="1"/>
</dbReference>
<keyword evidence="1" id="KW-0540">Nuclease</keyword>
<protein>
    <recommendedName>
        <fullName evidence="4">Putative HNH nuclease YajD</fullName>
    </recommendedName>
</protein>
<dbReference type="Gene3D" id="1.10.30.50">
    <property type="match status" value="1"/>
</dbReference>
<comment type="caution">
    <text evidence="6">The sequence shown here is derived from an EMBL/GenBank/DDBJ whole genome shotgun (WGS) entry which is preliminary data.</text>
</comment>
<gene>
    <name evidence="6" type="ORF">ACM15_11235</name>
</gene>
<dbReference type="PANTHER" id="PTHR41286">
    <property type="entry name" value="HNH NUCLEASE YAJD-RELATED"/>
    <property type="match status" value="1"/>
</dbReference>
<dbReference type="PANTHER" id="PTHR41286:SF1">
    <property type="entry name" value="HNH NUCLEASE YAJD-RELATED"/>
    <property type="match status" value="1"/>
</dbReference>
<dbReference type="AlphaFoldDB" id="A0A0J6CBH3"/>
<evidence type="ECO:0000256" key="3">
    <source>
        <dbReference type="ARBA" id="ARBA00038412"/>
    </source>
</evidence>
<evidence type="ECO:0000313" key="7">
    <source>
        <dbReference type="Proteomes" id="UP000036166"/>
    </source>
</evidence>
<keyword evidence="6" id="KW-0255">Endonuclease</keyword>
<dbReference type="GO" id="GO:0005829">
    <property type="term" value="C:cytosol"/>
    <property type="evidence" value="ECO:0007669"/>
    <property type="project" value="TreeGrafter"/>
</dbReference>
<feature type="domain" description="HNH" evidence="5">
    <location>
        <begin position="43"/>
        <end position="96"/>
    </location>
</feature>
<evidence type="ECO:0000256" key="1">
    <source>
        <dbReference type="ARBA" id="ARBA00022722"/>
    </source>
</evidence>
<dbReference type="GO" id="GO:0008270">
    <property type="term" value="F:zinc ion binding"/>
    <property type="evidence" value="ECO:0007669"/>
    <property type="project" value="InterPro"/>
</dbReference>
<evidence type="ECO:0000256" key="2">
    <source>
        <dbReference type="ARBA" id="ARBA00022801"/>
    </source>
</evidence>
<keyword evidence="2" id="KW-0378">Hydrolase</keyword>
<evidence type="ECO:0000313" key="6">
    <source>
        <dbReference type="EMBL" id="KMM33586.1"/>
    </source>
</evidence>
<evidence type="ECO:0000256" key="4">
    <source>
        <dbReference type="ARBA" id="ARBA00040194"/>
    </source>
</evidence>
<organism evidence="6 7">
    <name type="scientific">Parabacteroides goldsteinii</name>
    <dbReference type="NCBI Taxonomy" id="328812"/>
    <lineage>
        <taxon>Bacteria</taxon>
        <taxon>Pseudomonadati</taxon>
        <taxon>Bacteroidota</taxon>
        <taxon>Bacteroidia</taxon>
        <taxon>Bacteroidales</taxon>
        <taxon>Tannerellaceae</taxon>
        <taxon>Parabacteroides</taxon>
    </lineage>
</organism>
<reference evidence="6 7" key="1">
    <citation type="submission" date="2015-06" db="EMBL/GenBank/DDBJ databases">
        <title>Draft Genome Sequence of Parabacteroides goldsteinii with Putative Novel Metallo-Beta-Lactamases Isolated from a Blood Culture from a Human Patient.</title>
        <authorList>
            <person name="Krogh T.J."/>
            <person name="Agergaard C.N."/>
            <person name="Moller-Jensen J."/>
            <person name="Justesen U.S."/>
        </authorList>
    </citation>
    <scope>NUCLEOTIDE SEQUENCE [LARGE SCALE GENOMIC DNA]</scope>
    <source>
        <strain evidence="6 7">910340</strain>
    </source>
</reference>
<accession>A0A0J6CBH3</accession>
<dbReference type="EMBL" id="LFJV01000033">
    <property type="protein sequence ID" value="KMM33586.1"/>
    <property type="molecule type" value="Genomic_DNA"/>
</dbReference>
<dbReference type="GO" id="GO:0004519">
    <property type="term" value="F:endonuclease activity"/>
    <property type="evidence" value="ECO:0007669"/>
    <property type="project" value="UniProtKB-KW"/>
</dbReference>
<dbReference type="GO" id="GO:0003676">
    <property type="term" value="F:nucleic acid binding"/>
    <property type="evidence" value="ECO:0007669"/>
    <property type="project" value="InterPro"/>
</dbReference>
<comment type="similarity">
    <text evidence="3">Belongs to the HNH nuclease family.</text>
</comment>
<dbReference type="Proteomes" id="UP000036166">
    <property type="component" value="Unassembled WGS sequence"/>
</dbReference>
<dbReference type="GO" id="GO:0016787">
    <property type="term" value="F:hydrolase activity"/>
    <property type="evidence" value="ECO:0007669"/>
    <property type="project" value="UniProtKB-KW"/>
</dbReference>
<evidence type="ECO:0000259" key="5">
    <source>
        <dbReference type="Pfam" id="PF01844"/>
    </source>
</evidence>
<dbReference type="InterPro" id="IPR003615">
    <property type="entry name" value="HNH_nuc"/>
</dbReference>